<dbReference type="SUPFAM" id="SSF56784">
    <property type="entry name" value="HAD-like"/>
    <property type="match status" value="1"/>
</dbReference>
<reference evidence="6" key="2">
    <citation type="submission" date="2020-06" db="EMBL/GenBank/DDBJ databases">
        <authorList>
            <person name="Sheffer M."/>
        </authorList>
    </citation>
    <scope>NUCLEOTIDE SEQUENCE</scope>
</reference>
<dbReference type="Proteomes" id="UP000807504">
    <property type="component" value="Unassembled WGS sequence"/>
</dbReference>
<dbReference type="InterPro" id="IPR023214">
    <property type="entry name" value="HAD_sf"/>
</dbReference>
<comment type="similarity">
    <text evidence="1">Belongs to the 5'(3')-deoxyribonucleotidase family.</text>
</comment>
<name>A0A8T0ET71_ARGBR</name>
<gene>
    <name evidence="6" type="ORF">HNY73_011884</name>
</gene>
<keyword evidence="2" id="KW-0479">Metal-binding</keyword>
<proteinExistence type="inferred from homology"/>
<dbReference type="Gene3D" id="3.40.50.1000">
    <property type="entry name" value="HAD superfamily/HAD-like"/>
    <property type="match status" value="1"/>
</dbReference>
<sequence length="553" mass="64337">MHPSAALRTLLHVKGRQTVITALLNSKSVFRKNALQFSRSTGDKASDKDNLLEKYYVAKQAYEANLPPPEVNPLGVFANNELNLSQIQVYGFDYDYTLAVYKESLHYLIYNLGRDFLVNKFKYPKDILKLTYQPGFAIRGLHYDMQKGVLMKIDSFHQIQFESVYRGMTQLSKEAVIEIYGGSYIPQEMIRGNGSEARMKQLNDLFSVPEICLLSNVTDYFEKQNIAYHPEILSYDIQNAVQNIHPVMHKLLDEDTIGQYLENHPDMPRFLHRLKAAGKKMFLITNSPFKFVDNGMKYMIGPNWADLFDVIVVQARKPKFFMDQSRPFRIYDVPSNSQLWERVLSLDKGKVYIEGNLNELQRMTGWYGNAVLYFGDQIYTDLADLTLHHGWRTGAIIQELTKEINILNSEEFRHDVGWLQTLQHLIEEMQDFEEADDFIEQLLVERDELRTFTKAMFNKQFGSIFRTHHNPTYFSRRLFRYSDIYMSHITNLLNFSLKHTFYPRRGALPHECKGVVLFLAKPARPHFDSHPELSSRSSSGKADDPWDRVRGGE</sequence>
<evidence type="ECO:0000256" key="1">
    <source>
        <dbReference type="ARBA" id="ARBA00009589"/>
    </source>
</evidence>
<dbReference type="InterPro" id="IPR036412">
    <property type="entry name" value="HAD-like_sf"/>
</dbReference>
<feature type="region of interest" description="Disordered" evidence="5">
    <location>
        <begin position="528"/>
        <end position="553"/>
    </location>
</feature>
<dbReference type="InterPro" id="IPR008380">
    <property type="entry name" value="HAD-SF_hydro_IG_5-nucl"/>
</dbReference>
<dbReference type="Pfam" id="PF05761">
    <property type="entry name" value="5_nucleotid"/>
    <property type="match status" value="1"/>
</dbReference>
<reference evidence="6" key="1">
    <citation type="journal article" date="2020" name="bioRxiv">
        <title>Chromosome-level reference genome of the European wasp spider Argiope bruennichi: a resource for studies on range expansion and evolutionary adaptation.</title>
        <authorList>
            <person name="Sheffer M.M."/>
            <person name="Hoppe A."/>
            <person name="Krehenwinkel H."/>
            <person name="Uhl G."/>
            <person name="Kuss A.W."/>
            <person name="Jensen L."/>
            <person name="Jensen C."/>
            <person name="Gillespie R.G."/>
            <person name="Hoff K.J."/>
            <person name="Prost S."/>
        </authorList>
    </citation>
    <scope>NUCLEOTIDE SEQUENCE</scope>
</reference>
<accession>A0A8T0ET71</accession>
<evidence type="ECO:0000256" key="5">
    <source>
        <dbReference type="SAM" id="MobiDB-lite"/>
    </source>
</evidence>
<organism evidence="6 7">
    <name type="scientific">Argiope bruennichi</name>
    <name type="common">Wasp spider</name>
    <name type="synonym">Aranea bruennichi</name>
    <dbReference type="NCBI Taxonomy" id="94029"/>
    <lineage>
        <taxon>Eukaryota</taxon>
        <taxon>Metazoa</taxon>
        <taxon>Ecdysozoa</taxon>
        <taxon>Arthropoda</taxon>
        <taxon>Chelicerata</taxon>
        <taxon>Arachnida</taxon>
        <taxon>Araneae</taxon>
        <taxon>Araneomorphae</taxon>
        <taxon>Entelegynae</taxon>
        <taxon>Araneoidea</taxon>
        <taxon>Araneidae</taxon>
        <taxon>Argiope</taxon>
    </lineage>
</organism>
<dbReference type="AlphaFoldDB" id="A0A8T0ET71"/>
<evidence type="ECO:0000256" key="3">
    <source>
        <dbReference type="ARBA" id="ARBA00022801"/>
    </source>
</evidence>
<dbReference type="GO" id="GO:0008253">
    <property type="term" value="F:5'-nucleotidase activity"/>
    <property type="evidence" value="ECO:0007669"/>
    <property type="project" value="TreeGrafter"/>
</dbReference>
<evidence type="ECO:0000256" key="2">
    <source>
        <dbReference type="ARBA" id="ARBA00022723"/>
    </source>
</evidence>
<dbReference type="PANTHER" id="PTHR12103">
    <property type="entry name" value="5'-NUCLEOTIDASE DOMAIN-CONTAINING"/>
    <property type="match status" value="1"/>
</dbReference>
<keyword evidence="4" id="KW-0460">Magnesium</keyword>
<comment type="caution">
    <text evidence="6">The sequence shown here is derived from an EMBL/GenBank/DDBJ whole genome shotgun (WGS) entry which is preliminary data.</text>
</comment>
<dbReference type="PANTHER" id="PTHR12103:SF12">
    <property type="entry name" value="FI20020P1"/>
    <property type="match status" value="1"/>
</dbReference>
<evidence type="ECO:0000256" key="4">
    <source>
        <dbReference type="ARBA" id="ARBA00022842"/>
    </source>
</evidence>
<feature type="compositionally biased region" description="Basic and acidic residues" evidence="5">
    <location>
        <begin position="541"/>
        <end position="553"/>
    </location>
</feature>
<evidence type="ECO:0000313" key="7">
    <source>
        <dbReference type="Proteomes" id="UP000807504"/>
    </source>
</evidence>
<dbReference type="GO" id="GO:0046872">
    <property type="term" value="F:metal ion binding"/>
    <property type="evidence" value="ECO:0007669"/>
    <property type="project" value="UniProtKB-KW"/>
</dbReference>
<dbReference type="CDD" id="cd07522">
    <property type="entry name" value="HAD_cN-II"/>
    <property type="match status" value="1"/>
</dbReference>
<dbReference type="EMBL" id="JABXBU010001863">
    <property type="protein sequence ID" value="KAF8781495.1"/>
    <property type="molecule type" value="Genomic_DNA"/>
</dbReference>
<dbReference type="NCBIfam" id="TIGR02244">
    <property type="entry name" value="HAD-IG-Ncltidse"/>
    <property type="match status" value="1"/>
</dbReference>
<protein>
    <submittedName>
        <fullName evidence="6">5'-nucleotidase domain-containing protein 3</fullName>
    </submittedName>
</protein>
<evidence type="ECO:0000313" key="6">
    <source>
        <dbReference type="EMBL" id="KAF8781495.1"/>
    </source>
</evidence>
<keyword evidence="3" id="KW-0378">Hydrolase</keyword>
<keyword evidence="7" id="KW-1185">Reference proteome</keyword>